<dbReference type="InterPro" id="IPR004864">
    <property type="entry name" value="LEA_2"/>
</dbReference>
<dbReference type="Pfam" id="PF03168">
    <property type="entry name" value="LEA_2"/>
    <property type="match status" value="1"/>
</dbReference>
<sequence>MKTVAKIGTAVAGTGFSVGLFGLWLSNQIDYQPISIQVYTISAEAINFKVVFSVENPTQFNLKVSKQYYEIFIAGHLISNASAEKTFRVMKKGTSTLLVDLQIKFDDIKEKIPAFSGVDIMMLNDLQVTVSGKLSAKIGMLPVFPIPIRSYFTVGDLL</sequence>
<dbReference type="Gene3D" id="2.60.40.1820">
    <property type="match status" value="1"/>
</dbReference>
<proteinExistence type="predicted"/>
<name>A0A916NRV7_9FLAO</name>
<feature type="domain" description="Late embryogenesis abundant protein LEA-2 subgroup" evidence="2">
    <location>
        <begin position="52"/>
        <end position="148"/>
    </location>
</feature>
<keyword evidence="1" id="KW-1133">Transmembrane helix</keyword>
<evidence type="ECO:0000259" key="2">
    <source>
        <dbReference type="Pfam" id="PF03168"/>
    </source>
</evidence>
<organism evidence="3 4">
    <name type="scientific">Parvicella tangerina</name>
    <dbReference type="NCBI Taxonomy" id="2829795"/>
    <lineage>
        <taxon>Bacteria</taxon>
        <taxon>Pseudomonadati</taxon>
        <taxon>Bacteroidota</taxon>
        <taxon>Flavobacteriia</taxon>
        <taxon>Flavobacteriales</taxon>
        <taxon>Parvicellaceae</taxon>
        <taxon>Parvicella</taxon>
    </lineage>
</organism>
<evidence type="ECO:0000256" key="1">
    <source>
        <dbReference type="SAM" id="Phobius"/>
    </source>
</evidence>
<dbReference type="EMBL" id="OU015584">
    <property type="protein sequence ID" value="CAG5082257.1"/>
    <property type="molecule type" value="Genomic_DNA"/>
</dbReference>
<dbReference type="AlphaFoldDB" id="A0A916NRV7"/>
<keyword evidence="1" id="KW-0472">Membrane</keyword>
<gene>
    <name evidence="3" type="ORF">CRYO30217_01856</name>
</gene>
<feature type="transmembrane region" description="Helical" evidence="1">
    <location>
        <begin position="7"/>
        <end position="25"/>
    </location>
</feature>
<keyword evidence="4" id="KW-1185">Reference proteome</keyword>
<keyword evidence="1" id="KW-0812">Transmembrane</keyword>
<dbReference type="KEGG" id="ptan:CRYO30217_01856"/>
<dbReference type="RefSeq" id="WP_258542053.1">
    <property type="nucleotide sequence ID" value="NZ_OU015584.1"/>
</dbReference>
<protein>
    <recommendedName>
        <fullName evidence="2">Late embryogenesis abundant protein LEA-2 subgroup domain-containing protein</fullName>
    </recommendedName>
</protein>
<evidence type="ECO:0000313" key="3">
    <source>
        <dbReference type="EMBL" id="CAG5082257.1"/>
    </source>
</evidence>
<reference evidence="3" key="1">
    <citation type="submission" date="2021-04" db="EMBL/GenBank/DDBJ databases">
        <authorList>
            <person name="Rodrigo-Torres L."/>
            <person name="Arahal R. D."/>
            <person name="Lucena T."/>
        </authorList>
    </citation>
    <scope>NUCLEOTIDE SEQUENCE</scope>
    <source>
        <strain evidence="3">AS29M-1</strain>
    </source>
</reference>
<accession>A0A916NRV7</accession>
<evidence type="ECO:0000313" key="4">
    <source>
        <dbReference type="Proteomes" id="UP000683507"/>
    </source>
</evidence>
<dbReference type="Proteomes" id="UP000683507">
    <property type="component" value="Chromosome"/>
</dbReference>
<dbReference type="SUPFAM" id="SSF117070">
    <property type="entry name" value="LEA14-like"/>
    <property type="match status" value="1"/>
</dbReference>